<dbReference type="GO" id="GO:0009705">
    <property type="term" value="C:plant-type vacuole membrane"/>
    <property type="evidence" value="ECO:0007669"/>
    <property type="project" value="TreeGrafter"/>
</dbReference>
<dbReference type="InterPro" id="IPR040226">
    <property type="entry name" value="THH1/TOM1/TOM3"/>
</dbReference>
<evidence type="ECO:0000259" key="8">
    <source>
        <dbReference type="Pfam" id="PF06454"/>
    </source>
</evidence>
<evidence type="ECO:0000256" key="6">
    <source>
        <dbReference type="ARBA" id="ARBA00023136"/>
    </source>
</evidence>
<keyword evidence="10" id="KW-1185">Reference proteome</keyword>
<protein>
    <submittedName>
        <fullName evidence="9">Tobamovirus multiplication 1</fullName>
    </submittedName>
</protein>
<feature type="transmembrane region" description="Helical" evidence="7">
    <location>
        <begin position="60"/>
        <end position="79"/>
    </location>
</feature>
<comment type="similarity">
    <text evidence="2">Belongs to the plant tobamovirus multiplication TOM1 protein family.</text>
</comment>
<keyword evidence="4 7" id="KW-0812">Transmembrane</keyword>
<dbReference type="PANTHER" id="PTHR31142:SF1">
    <property type="entry name" value="TOBAMOVIRUS MULTIPLICATION PROTEIN 1"/>
    <property type="match status" value="1"/>
</dbReference>
<evidence type="ECO:0000313" key="9">
    <source>
        <dbReference type="EMBL" id="KAJ7967670.1"/>
    </source>
</evidence>
<feature type="transmembrane region" description="Helical" evidence="7">
    <location>
        <begin position="119"/>
        <end position="145"/>
    </location>
</feature>
<accession>A0AAD7M0H5</accession>
<gene>
    <name evidence="9" type="ORF">O6P43_011901</name>
</gene>
<evidence type="ECO:0000256" key="2">
    <source>
        <dbReference type="ARBA" id="ARBA00006779"/>
    </source>
</evidence>
<dbReference type="InterPro" id="IPR009457">
    <property type="entry name" value="THH1/TOM1/TOM3_dom"/>
</dbReference>
<keyword evidence="5 7" id="KW-1133">Transmembrane helix</keyword>
<sequence length="176" mass="20555">MIQLIRIKLRVPEYCWTTHKVFHLMNFIVNAVRATVFGFHKQVILLHPKGVILMLLDLPWLLFFSTYTLLVLSWVEIYHQAKSLPTDKLRTAYVATNVAVYFIRVCIWVYIWIDNNSVAAVSFIAPLGFLLYGGRLFFMLINFPLKTKAKKEASQGIPWFIIWLDLSLQYVSHVFS</sequence>
<evidence type="ECO:0000256" key="7">
    <source>
        <dbReference type="SAM" id="Phobius"/>
    </source>
</evidence>
<dbReference type="KEGG" id="qsa:O6P43_011901"/>
<evidence type="ECO:0000256" key="5">
    <source>
        <dbReference type="ARBA" id="ARBA00022989"/>
    </source>
</evidence>
<keyword evidence="6 7" id="KW-0472">Membrane</keyword>
<dbReference type="PANTHER" id="PTHR31142">
    <property type="entry name" value="TOBAMOVIRUS MULTIPLICATION PROTEIN 1-LIKE ISOFORM X1"/>
    <property type="match status" value="1"/>
</dbReference>
<organism evidence="9 10">
    <name type="scientific">Quillaja saponaria</name>
    <name type="common">Soap bark tree</name>
    <dbReference type="NCBI Taxonomy" id="32244"/>
    <lineage>
        <taxon>Eukaryota</taxon>
        <taxon>Viridiplantae</taxon>
        <taxon>Streptophyta</taxon>
        <taxon>Embryophyta</taxon>
        <taxon>Tracheophyta</taxon>
        <taxon>Spermatophyta</taxon>
        <taxon>Magnoliopsida</taxon>
        <taxon>eudicotyledons</taxon>
        <taxon>Gunneridae</taxon>
        <taxon>Pentapetalae</taxon>
        <taxon>rosids</taxon>
        <taxon>fabids</taxon>
        <taxon>Fabales</taxon>
        <taxon>Quillajaceae</taxon>
        <taxon>Quillaja</taxon>
    </lineage>
</organism>
<comment type="subcellular location">
    <subcellularLocation>
        <location evidence="1">Vacuole membrane</location>
        <topology evidence="1">Multi-pass membrane protein</topology>
    </subcellularLocation>
</comment>
<feature type="transmembrane region" description="Helical" evidence="7">
    <location>
        <begin position="21"/>
        <end position="40"/>
    </location>
</feature>
<comment type="caution">
    <text evidence="9">The sequence shown here is derived from an EMBL/GenBank/DDBJ whole genome shotgun (WGS) entry which is preliminary data.</text>
</comment>
<dbReference type="Proteomes" id="UP001163823">
    <property type="component" value="Chromosome 5"/>
</dbReference>
<reference evidence="9" key="1">
    <citation type="journal article" date="2023" name="Science">
        <title>Elucidation of the pathway for biosynthesis of saponin adjuvants from the soapbark tree.</title>
        <authorList>
            <person name="Reed J."/>
            <person name="Orme A."/>
            <person name="El-Demerdash A."/>
            <person name="Owen C."/>
            <person name="Martin L.B.B."/>
            <person name="Misra R.C."/>
            <person name="Kikuchi S."/>
            <person name="Rejzek M."/>
            <person name="Martin A.C."/>
            <person name="Harkess A."/>
            <person name="Leebens-Mack J."/>
            <person name="Louveau T."/>
            <person name="Stephenson M.J."/>
            <person name="Osbourn A."/>
        </authorList>
    </citation>
    <scope>NUCLEOTIDE SEQUENCE</scope>
    <source>
        <strain evidence="9">S10</strain>
    </source>
</reference>
<dbReference type="AlphaFoldDB" id="A0AAD7M0H5"/>
<proteinExistence type="inferred from homology"/>
<evidence type="ECO:0000256" key="3">
    <source>
        <dbReference type="ARBA" id="ARBA00022554"/>
    </source>
</evidence>
<feature type="transmembrane region" description="Helical" evidence="7">
    <location>
        <begin position="91"/>
        <end position="113"/>
    </location>
</feature>
<dbReference type="Pfam" id="PF06454">
    <property type="entry name" value="THH1_TOM1-3_dom"/>
    <property type="match status" value="1"/>
</dbReference>
<dbReference type="EMBL" id="JARAOO010000005">
    <property type="protein sequence ID" value="KAJ7967670.1"/>
    <property type="molecule type" value="Genomic_DNA"/>
</dbReference>
<evidence type="ECO:0000313" key="10">
    <source>
        <dbReference type="Proteomes" id="UP001163823"/>
    </source>
</evidence>
<keyword evidence="3" id="KW-0926">Vacuole</keyword>
<evidence type="ECO:0000256" key="4">
    <source>
        <dbReference type="ARBA" id="ARBA00022692"/>
    </source>
</evidence>
<evidence type="ECO:0000256" key="1">
    <source>
        <dbReference type="ARBA" id="ARBA00004128"/>
    </source>
</evidence>
<feature type="domain" description="THH1/TOM1/TOM3" evidence="8">
    <location>
        <begin position="1"/>
        <end position="152"/>
    </location>
</feature>
<name>A0AAD7M0H5_QUISA</name>